<dbReference type="AlphaFoldDB" id="A0AB40AIV6"/>
<protein>
    <submittedName>
        <fullName evidence="2">Uncharacterized PE-PGRS family protein PE_PGRS54-like</fullName>
    </submittedName>
</protein>
<dbReference type="GeneID" id="120250150"/>
<organism evidence="1 2">
    <name type="scientific">Dioscorea cayennensis subsp. rotundata</name>
    <name type="common">White Guinea yam</name>
    <name type="synonym">Dioscorea rotundata</name>
    <dbReference type="NCBI Taxonomy" id="55577"/>
    <lineage>
        <taxon>Eukaryota</taxon>
        <taxon>Viridiplantae</taxon>
        <taxon>Streptophyta</taxon>
        <taxon>Embryophyta</taxon>
        <taxon>Tracheophyta</taxon>
        <taxon>Spermatophyta</taxon>
        <taxon>Magnoliopsida</taxon>
        <taxon>Liliopsida</taxon>
        <taxon>Dioscoreales</taxon>
        <taxon>Dioscoreaceae</taxon>
        <taxon>Dioscorea</taxon>
    </lineage>
</organism>
<reference evidence="1" key="1">
    <citation type="submission" date="2025-05" db="UniProtKB">
        <authorList>
            <consortium name="RefSeq"/>
        </authorList>
    </citation>
    <scope>NUCLEOTIDE SEQUENCE [LARGE SCALE GENOMIC DNA]</scope>
</reference>
<reference evidence="2" key="2">
    <citation type="submission" date="2025-08" db="UniProtKB">
        <authorList>
            <consortium name="RefSeq"/>
        </authorList>
    </citation>
    <scope>IDENTIFICATION</scope>
</reference>
<gene>
    <name evidence="2" type="primary">LOC120250150</name>
</gene>
<name>A0AB40AIV6_DIOCR</name>
<sequence>MACSPTFGSSKGDETFISEEIGCHSLSPVGTSRDDFGGSVAVAGDSMWTSSTLGTSITTCVSFSSTNSTLEEGGTSFLNAASDLMIASTLMLLALTPRGDTGGDAGAGLDDLEGEGIGGGGDNGAYGDGGICGDAGVDGDGGAGGDGLDCLFILPFWEIFFGVSSRGSSCVFIDQSLSLLLVTGCQKPELHLKFEGTMVAFV</sequence>
<dbReference type="RefSeq" id="XP_039114902.1">
    <property type="nucleotide sequence ID" value="XM_039258968.1"/>
</dbReference>
<accession>A0AB40AIV6</accession>
<proteinExistence type="predicted"/>
<evidence type="ECO:0000313" key="2">
    <source>
        <dbReference type="RefSeq" id="XP_039114902.1"/>
    </source>
</evidence>
<evidence type="ECO:0000313" key="1">
    <source>
        <dbReference type="Proteomes" id="UP001515500"/>
    </source>
</evidence>
<dbReference type="Proteomes" id="UP001515500">
    <property type="component" value="Chromosome 1"/>
</dbReference>
<keyword evidence="1" id="KW-1185">Reference proteome</keyword>